<dbReference type="PROSITE" id="PS00108">
    <property type="entry name" value="PROTEIN_KINASE_ST"/>
    <property type="match status" value="1"/>
</dbReference>
<dbReference type="PANTHER" id="PTHR44167">
    <property type="entry name" value="OVARIAN-SPECIFIC SERINE/THREONINE-PROTEIN KINASE LOK-RELATED"/>
    <property type="match status" value="1"/>
</dbReference>
<name>B3RP02_TRIAD</name>
<evidence type="ECO:0000313" key="11">
    <source>
        <dbReference type="EMBL" id="EDV27547.1"/>
    </source>
</evidence>
<protein>
    <recommendedName>
        <fullName evidence="1">non-specific serine/threonine protein kinase</fullName>
        <ecNumber evidence="1">2.7.11.1</ecNumber>
    </recommendedName>
</protein>
<dbReference type="SMART" id="SM00220">
    <property type="entry name" value="S_TKc"/>
    <property type="match status" value="1"/>
</dbReference>
<dbReference type="InterPro" id="IPR011009">
    <property type="entry name" value="Kinase-like_dom_sf"/>
</dbReference>
<dbReference type="CTD" id="6751156"/>
<dbReference type="CDD" id="cd14019">
    <property type="entry name" value="STKc_Cdc7"/>
    <property type="match status" value="1"/>
</dbReference>
<evidence type="ECO:0000256" key="4">
    <source>
        <dbReference type="ARBA" id="ARBA00022741"/>
    </source>
</evidence>
<feature type="compositionally biased region" description="Polar residues" evidence="9">
    <location>
        <begin position="1"/>
        <end position="15"/>
    </location>
</feature>
<dbReference type="GO" id="GO:0005634">
    <property type="term" value="C:nucleus"/>
    <property type="evidence" value="ECO:0000318"/>
    <property type="project" value="GO_Central"/>
</dbReference>
<feature type="domain" description="Protein kinase" evidence="10">
    <location>
        <begin position="46"/>
        <end position="390"/>
    </location>
</feature>
<evidence type="ECO:0000256" key="6">
    <source>
        <dbReference type="ARBA" id="ARBA00022840"/>
    </source>
</evidence>
<evidence type="ECO:0000313" key="12">
    <source>
        <dbReference type="Proteomes" id="UP000009022"/>
    </source>
</evidence>
<dbReference type="GO" id="GO:0005524">
    <property type="term" value="F:ATP binding"/>
    <property type="evidence" value="ECO:0007669"/>
    <property type="project" value="UniProtKB-UniRule"/>
</dbReference>
<dbReference type="PROSITE" id="PS50011">
    <property type="entry name" value="PROTEIN_KINASE_DOM"/>
    <property type="match status" value="1"/>
</dbReference>
<keyword evidence="4 7" id="KW-0547">Nucleotide-binding</keyword>
<dbReference type="InterPro" id="IPR000719">
    <property type="entry name" value="Prot_kinase_dom"/>
</dbReference>
<dbReference type="PANTHER" id="PTHR44167:SF23">
    <property type="entry name" value="CDC7 KINASE, ISOFORM A-RELATED"/>
    <property type="match status" value="1"/>
</dbReference>
<dbReference type="OMA" id="PHEEFRN"/>
<dbReference type="RefSeq" id="XP_002109381.1">
    <property type="nucleotide sequence ID" value="XM_002109345.1"/>
</dbReference>
<comment type="similarity">
    <text evidence="8">Belongs to the protein kinase superfamily.</text>
</comment>
<dbReference type="GO" id="GO:0007165">
    <property type="term" value="P:signal transduction"/>
    <property type="evidence" value="ECO:0000318"/>
    <property type="project" value="GO_Central"/>
</dbReference>
<dbReference type="Gene3D" id="3.30.200.20">
    <property type="entry name" value="Phosphorylase Kinase, domain 1"/>
    <property type="match status" value="1"/>
</dbReference>
<feature type="region of interest" description="Disordered" evidence="9">
    <location>
        <begin position="1"/>
        <end position="27"/>
    </location>
</feature>
<dbReference type="GO" id="GO:0000727">
    <property type="term" value="P:double-strand break repair via break-induced replication"/>
    <property type="evidence" value="ECO:0000318"/>
    <property type="project" value="GO_Central"/>
</dbReference>
<proteinExistence type="inferred from homology"/>
<dbReference type="FunCoup" id="B3RP02">
    <property type="interactions" value="975"/>
</dbReference>
<organism evidence="11 12">
    <name type="scientific">Trichoplax adhaerens</name>
    <name type="common">Trichoplax reptans</name>
    <dbReference type="NCBI Taxonomy" id="10228"/>
    <lineage>
        <taxon>Eukaryota</taxon>
        <taxon>Metazoa</taxon>
        <taxon>Placozoa</taxon>
        <taxon>Uniplacotomia</taxon>
        <taxon>Trichoplacea</taxon>
        <taxon>Trichoplacidae</taxon>
        <taxon>Trichoplax</taxon>
    </lineage>
</organism>
<evidence type="ECO:0000256" key="8">
    <source>
        <dbReference type="RuleBase" id="RU000304"/>
    </source>
</evidence>
<dbReference type="Proteomes" id="UP000009022">
    <property type="component" value="Unassembled WGS sequence"/>
</dbReference>
<dbReference type="GeneID" id="6751156"/>
<keyword evidence="12" id="KW-1185">Reference proteome</keyword>
<dbReference type="SUPFAM" id="SSF56112">
    <property type="entry name" value="Protein kinase-like (PK-like)"/>
    <property type="match status" value="1"/>
</dbReference>
<dbReference type="GO" id="GO:0005737">
    <property type="term" value="C:cytoplasm"/>
    <property type="evidence" value="ECO:0000318"/>
    <property type="project" value="GO_Central"/>
</dbReference>
<evidence type="ECO:0000256" key="7">
    <source>
        <dbReference type="PROSITE-ProRule" id="PRU10141"/>
    </source>
</evidence>
<dbReference type="GO" id="GO:0004674">
    <property type="term" value="F:protein serine/threonine kinase activity"/>
    <property type="evidence" value="ECO:0000318"/>
    <property type="project" value="GO_Central"/>
</dbReference>
<dbReference type="KEGG" id="tad:TRIADDRAFT_53354"/>
<dbReference type="InterPro" id="IPR008271">
    <property type="entry name" value="Ser/Thr_kinase_AS"/>
</dbReference>
<keyword evidence="6 7" id="KW-0067">ATP-binding</keyword>
<dbReference type="InterPro" id="IPR017441">
    <property type="entry name" value="Protein_kinase_ATP_BS"/>
</dbReference>
<evidence type="ECO:0000256" key="9">
    <source>
        <dbReference type="SAM" id="MobiDB-lite"/>
    </source>
</evidence>
<dbReference type="Pfam" id="PF00069">
    <property type="entry name" value="Pkinase"/>
    <property type="match status" value="2"/>
</dbReference>
<dbReference type="OrthoDB" id="10020333at2759"/>
<dbReference type="eggNOG" id="KOG1167">
    <property type="taxonomic scope" value="Eukaryota"/>
</dbReference>
<keyword evidence="3" id="KW-0808">Transferase</keyword>
<evidence type="ECO:0000256" key="5">
    <source>
        <dbReference type="ARBA" id="ARBA00022777"/>
    </source>
</evidence>
<dbReference type="EC" id="2.7.11.1" evidence="1"/>
<sequence length="397" mass="44668">MSNRDTSISKSQAKSINKIKSESTDNERQPCLDRVYDSIPSLRNLFKIIRKVGEGTFSKVYLAELLEVPNNFFALKHLVPTSSPKRVENELRCLHELRGQNNIIDVKACIRHEDNIALVMPYIPHEKFQDYVYKMSATDTRNYMRNLFIALKHVHSHSIIHRDIKPSNFLLSSDTGKYFLLDFGLAQNAPQMPTDVVHNENKCPQKATDCTSLHGADQICNLCIAKREQKAPREGTPGFRPPEVLLRYPHQTTAIDIWSAGVVLLSILSAHYPFFKAEDDMTALAQIMSITGSKEMAATAKSLGKRISNNPEIPPLDLKTVCTKLRRNRSNVLTSSSTSNVNSDEFSTYNPTTTNEIMFPDSAYDLAKRCIDLDPASRITAAEALKHPFLSTDSHSE</sequence>
<accession>B3RP02</accession>
<keyword evidence="2 8" id="KW-0723">Serine/threonine-protein kinase</keyword>
<evidence type="ECO:0000256" key="1">
    <source>
        <dbReference type="ARBA" id="ARBA00012513"/>
    </source>
</evidence>
<evidence type="ECO:0000256" key="3">
    <source>
        <dbReference type="ARBA" id="ARBA00022679"/>
    </source>
</evidence>
<dbReference type="STRING" id="10228.B3RP02"/>
<dbReference type="PhylomeDB" id="B3RP02"/>
<dbReference type="EMBL" id="DS985242">
    <property type="protein sequence ID" value="EDV27547.1"/>
    <property type="molecule type" value="Genomic_DNA"/>
</dbReference>
<dbReference type="HOGENOM" id="CLU_000288_118_1_1"/>
<reference evidence="11 12" key="1">
    <citation type="journal article" date="2008" name="Nature">
        <title>The Trichoplax genome and the nature of placozoans.</title>
        <authorList>
            <person name="Srivastava M."/>
            <person name="Begovic E."/>
            <person name="Chapman J."/>
            <person name="Putnam N.H."/>
            <person name="Hellsten U."/>
            <person name="Kawashima T."/>
            <person name="Kuo A."/>
            <person name="Mitros T."/>
            <person name="Salamov A."/>
            <person name="Carpenter M.L."/>
            <person name="Signorovitch A.Y."/>
            <person name="Moreno M.A."/>
            <person name="Kamm K."/>
            <person name="Grimwood J."/>
            <person name="Schmutz J."/>
            <person name="Shapiro H."/>
            <person name="Grigoriev I.V."/>
            <person name="Buss L.W."/>
            <person name="Schierwater B."/>
            <person name="Dellaporta S.L."/>
            <person name="Rokhsar D.S."/>
        </authorList>
    </citation>
    <scope>NUCLEOTIDE SEQUENCE [LARGE SCALE GENOMIC DNA]</scope>
    <source>
        <strain evidence="11 12">Grell-BS-1999</strain>
    </source>
</reference>
<feature type="binding site" evidence="7">
    <location>
        <position position="76"/>
    </location>
    <ligand>
        <name>ATP</name>
        <dbReference type="ChEBI" id="CHEBI:30616"/>
    </ligand>
</feature>
<evidence type="ECO:0000259" key="10">
    <source>
        <dbReference type="PROSITE" id="PS50011"/>
    </source>
</evidence>
<evidence type="ECO:0000256" key="2">
    <source>
        <dbReference type="ARBA" id="ARBA00022527"/>
    </source>
</evidence>
<dbReference type="AlphaFoldDB" id="B3RP02"/>
<keyword evidence="5" id="KW-0418">Kinase</keyword>
<dbReference type="InParanoid" id="B3RP02"/>
<dbReference type="PROSITE" id="PS00107">
    <property type="entry name" value="PROTEIN_KINASE_ATP"/>
    <property type="match status" value="1"/>
</dbReference>
<dbReference type="Gene3D" id="1.10.510.10">
    <property type="entry name" value="Transferase(Phosphotransferase) domain 1"/>
    <property type="match status" value="1"/>
</dbReference>
<gene>
    <name evidence="11" type="ORF">TRIADDRAFT_53354</name>
</gene>